<dbReference type="EMBL" id="CAJPEX010003664">
    <property type="protein sequence ID" value="CAG0922418.1"/>
    <property type="molecule type" value="Genomic_DNA"/>
</dbReference>
<dbReference type="EMBL" id="OA885701">
    <property type="protein sequence ID" value="CAD7282266.1"/>
    <property type="molecule type" value="Genomic_DNA"/>
</dbReference>
<evidence type="ECO:0000313" key="1">
    <source>
        <dbReference type="EMBL" id="CAD7282266.1"/>
    </source>
</evidence>
<reference evidence="1" key="1">
    <citation type="submission" date="2020-11" db="EMBL/GenBank/DDBJ databases">
        <authorList>
            <person name="Tran Van P."/>
        </authorList>
    </citation>
    <scope>NUCLEOTIDE SEQUENCE</scope>
</reference>
<sequence>MTNISLFIQRLGKGIRKTVIKVVPIFTHVHIASPFYDTHSTVTAAHFDIRARTSLENLSASVQFSCGHVLQTCPQILDNWRTSLEKLSASFWHQKLADKFSKLVRQFWINCGQVCRTYPPVSGARNWRISSPNLSASSPNFADKFVELIRQFLVPKTGG</sequence>
<evidence type="ECO:0000313" key="2">
    <source>
        <dbReference type="Proteomes" id="UP000678499"/>
    </source>
</evidence>
<dbReference type="Proteomes" id="UP000678499">
    <property type="component" value="Unassembled WGS sequence"/>
</dbReference>
<organism evidence="1">
    <name type="scientific">Notodromas monacha</name>
    <dbReference type="NCBI Taxonomy" id="399045"/>
    <lineage>
        <taxon>Eukaryota</taxon>
        <taxon>Metazoa</taxon>
        <taxon>Ecdysozoa</taxon>
        <taxon>Arthropoda</taxon>
        <taxon>Crustacea</taxon>
        <taxon>Oligostraca</taxon>
        <taxon>Ostracoda</taxon>
        <taxon>Podocopa</taxon>
        <taxon>Podocopida</taxon>
        <taxon>Cypridocopina</taxon>
        <taxon>Cypridoidea</taxon>
        <taxon>Cyprididae</taxon>
        <taxon>Notodromas</taxon>
    </lineage>
</organism>
<gene>
    <name evidence="1" type="ORF">NMOB1V02_LOCUS9895</name>
</gene>
<name>A0A7R9BVB9_9CRUS</name>
<keyword evidence="2" id="KW-1185">Reference proteome</keyword>
<proteinExistence type="predicted"/>
<dbReference type="AlphaFoldDB" id="A0A7R9BVB9"/>
<accession>A0A7R9BVB9</accession>
<protein>
    <submittedName>
        <fullName evidence="1">Uncharacterized protein</fullName>
    </submittedName>
</protein>